<reference evidence="1 2" key="1">
    <citation type="submission" date="2019-09" db="EMBL/GenBank/DDBJ databases">
        <title>Prosopis cineraria nodule microbiome.</title>
        <authorList>
            <person name="Chaluvadi S.R."/>
            <person name="Ali R."/>
            <person name="Wang X."/>
        </authorList>
    </citation>
    <scope>NUCLEOTIDE SEQUENCE [LARGE SCALE GENOMIC DNA]</scope>
    <source>
        <strain evidence="1 2">BG1</strain>
    </source>
</reference>
<dbReference type="InterPro" id="IPR035229">
    <property type="entry name" value="PflM"/>
</dbReference>
<dbReference type="RefSeq" id="WP_151188333.1">
    <property type="nucleotide sequence ID" value="NZ_CP043626.1"/>
</dbReference>
<dbReference type="Pfam" id="PF17525">
    <property type="entry name" value="DUF5447"/>
    <property type="match status" value="1"/>
</dbReference>
<dbReference type="AlphaFoldDB" id="A0A9X7R6B3"/>
<protein>
    <recommendedName>
        <fullName evidence="3">DUF5447 family protein</fullName>
    </recommendedName>
</protein>
<evidence type="ECO:0000313" key="1">
    <source>
        <dbReference type="EMBL" id="QEY73570.1"/>
    </source>
</evidence>
<dbReference type="KEGG" id="pden:F1C79_19270"/>
<keyword evidence="2" id="KW-1185">Reference proteome</keyword>
<accession>A0A9X7R6B3</accession>
<name>A0A9X7R6B3_PSEDE</name>
<evidence type="ECO:0008006" key="3">
    <source>
        <dbReference type="Google" id="ProtNLM"/>
    </source>
</evidence>
<dbReference type="OrthoDB" id="6882688at2"/>
<proteinExistence type="predicted"/>
<dbReference type="EMBL" id="CP043626">
    <property type="protein sequence ID" value="QEY73570.1"/>
    <property type="molecule type" value="Genomic_DNA"/>
</dbReference>
<organism evidence="1 2">
    <name type="scientific">Pseudomonas denitrificans</name>
    <dbReference type="NCBI Taxonomy" id="43306"/>
    <lineage>
        <taxon>Bacteria</taxon>
        <taxon>Pseudomonadati</taxon>
        <taxon>Pseudomonadota</taxon>
        <taxon>Gammaproteobacteria</taxon>
        <taxon>Pseudomonadales</taxon>
        <taxon>Pseudomonadaceae</taxon>
        <taxon>Halopseudomonas</taxon>
    </lineage>
</organism>
<dbReference type="Proteomes" id="UP000326659">
    <property type="component" value="Chromosome"/>
</dbReference>
<evidence type="ECO:0000313" key="2">
    <source>
        <dbReference type="Proteomes" id="UP000326659"/>
    </source>
</evidence>
<gene>
    <name evidence="1" type="ORF">F1C79_19270</name>
</gene>
<sequence>MNLIRAYLGRPHTPDCDCSVCWSRRELAKPAASQFTPCTECRPTRVFTVVTTMAKVAGVWRSIHSTYRVEPGSTCAKHMPALRPPKYWHVIYDSGRPTPFVPVREPFELEG</sequence>